<dbReference type="AlphaFoldDB" id="A0AAN8AGP9"/>
<keyword evidence="2" id="KW-1185">Reference proteome</keyword>
<proteinExistence type="predicted"/>
<accession>A0AAN8AGP9</accession>
<sequence length="85" mass="9339">MNTFYSHPTRSKLSDAQSSCIISPAVPLVSGQYPQCPFPSVLYIVHHILPTPSNCCPCSPASHISPLRRTRANIKQSTVEMDVDI</sequence>
<dbReference type="Proteomes" id="UP001346869">
    <property type="component" value="Unassembled WGS sequence"/>
</dbReference>
<comment type="caution">
    <text evidence="1">The sequence shown here is derived from an EMBL/GenBank/DDBJ whole genome shotgun (WGS) entry which is preliminary data.</text>
</comment>
<name>A0AAN8AGP9_ELEMC</name>
<evidence type="ECO:0000313" key="2">
    <source>
        <dbReference type="Proteomes" id="UP001346869"/>
    </source>
</evidence>
<dbReference type="EMBL" id="JAUZQC010000019">
    <property type="protein sequence ID" value="KAK5854367.1"/>
    <property type="molecule type" value="Genomic_DNA"/>
</dbReference>
<organism evidence="1 2">
    <name type="scientific">Eleginops maclovinus</name>
    <name type="common">Patagonian blennie</name>
    <name type="synonym">Eleginus maclovinus</name>
    <dbReference type="NCBI Taxonomy" id="56733"/>
    <lineage>
        <taxon>Eukaryota</taxon>
        <taxon>Metazoa</taxon>
        <taxon>Chordata</taxon>
        <taxon>Craniata</taxon>
        <taxon>Vertebrata</taxon>
        <taxon>Euteleostomi</taxon>
        <taxon>Actinopterygii</taxon>
        <taxon>Neopterygii</taxon>
        <taxon>Teleostei</taxon>
        <taxon>Neoteleostei</taxon>
        <taxon>Acanthomorphata</taxon>
        <taxon>Eupercaria</taxon>
        <taxon>Perciformes</taxon>
        <taxon>Notothenioidei</taxon>
        <taxon>Eleginopidae</taxon>
        <taxon>Eleginops</taxon>
    </lineage>
</organism>
<gene>
    <name evidence="1" type="ORF">PBY51_015442</name>
</gene>
<evidence type="ECO:0000313" key="1">
    <source>
        <dbReference type="EMBL" id="KAK5854367.1"/>
    </source>
</evidence>
<reference evidence="1 2" key="2">
    <citation type="journal article" date="2023" name="Mol. Biol. Evol.">
        <title>Genomics of Secondarily Temperate Adaptation in the Only Non-Antarctic Icefish.</title>
        <authorList>
            <person name="Rivera-Colon A.G."/>
            <person name="Rayamajhi N."/>
            <person name="Minhas B.F."/>
            <person name="Madrigal G."/>
            <person name="Bilyk K.T."/>
            <person name="Yoon V."/>
            <person name="Hune M."/>
            <person name="Gregory S."/>
            <person name="Cheng C.H.C."/>
            <person name="Catchen J.M."/>
        </authorList>
    </citation>
    <scope>NUCLEOTIDE SEQUENCE [LARGE SCALE GENOMIC DNA]</scope>
    <source>
        <strain evidence="1">JMC-PN-2008</strain>
    </source>
</reference>
<protein>
    <submittedName>
        <fullName evidence="1">Uncharacterized protein</fullName>
    </submittedName>
</protein>
<reference evidence="1 2" key="1">
    <citation type="journal article" date="2023" name="Genes (Basel)">
        <title>Chromosome-Level Genome Assembly and Circadian Gene Repertoire of the Patagonia Blennie Eleginops maclovinus-The Closest Ancestral Proxy of Antarctic Cryonotothenioids.</title>
        <authorList>
            <person name="Cheng C.C."/>
            <person name="Rivera-Colon A.G."/>
            <person name="Minhas B.F."/>
            <person name="Wilson L."/>
            <person name="Rayamajhi N."/>
            <person name="Vargas-Chacoff L."/>
            <person name="Catchen J.M."/>
        </authorList>
    </citation>
    <scope>NUCLEOTIDE SEQUENCE [LARGE SCALE GENOMIC DNA]</scope>
    <source>
        <strain evidence="1">JMC-PN-2008</strain>
    </source>
</reference>